<dbReference type="EMBL" id="JARK01001370">
    <property type="protein sequence ID" value="EYC16261.1"/>
    <property type="molecule type" value="Genomic_DNA"/>
</dbReference>
<dbReference type="AlphaFoldDB" id="A0A016UMW6"/>
<accession>A0A016UMW6</accession>
<name>A0A016UMW6_9BILA</name>
<sequence length="94" mass="10466">MTVALVALRHAVRSVKQLTTVSPVSSMTTAVSGCKFCDIANYKRDLHLRESDKAAPYRNLSGVEYGAGRARYTKHTEPGVSTPFGHRMVYQRCY</sequence>
<protein>
    <submittedName>
        <fullName evidence="1">Uncharacterized protein</fullName>
    </submittedName>
</protein>
<gene>
    <name evidence="1" type="primary">Acey_s0034.g2890</name>
    <name evidence="1" type="ORF">Y032_0034g2890</name>
</gene>
<proteinExistence type="predicted"/>
<reference evidence="2" key="1">
    <citation type="journal article" date="2015" name="Nat. Genet.">
        <title>The genome and transcriptome of the zoonotic hookworm Ancylostoma ceylanicum identify infection-specific gene families.</title>
        <authorList>
            <person name="Schwarz E.M."/>
            <person name="Hu Y."/>
            <person name="Antoshechkin I."/>
            <person name="Miller M.M."/>
            <person name="Sternberg P.W."/>
            <person name="Aroian R.V."/>
        </authorList>
    </citation>
    <scope>NUCLEOTIDE SEQUENCE</scope>
    <source>
        <strain evidence="2">HY135</strain>
    </source>
</reference>
<evidence type="ECO:0000313" key="2">
    <source>
        <dbReference type="Proteomes" id="UP000024635"/>
    </source>
</evidence>
<organism evidence="1 2">
    <name type="scientific">Ancylostoma ceylanicum</name>
    <dbReference type="NCBI Taxonomy" id="53326"/>
    <lineage>
        <taxon>Eukaryota</taxon>
        <taxon>Metazoa</taxon>
        <taxon>Ecdysozoa</taxon>
        <taxon>Nematoda</taxon>
        <taxon>Chromadorea</taxon>
        <taxon>Rhabditida</taxon>
        <taxon>Rhabditina</taxon>
        <taxon>Rhabditomorpha</taxon>
        <taxon>Strongyloidea</taxon>
        <taxon>Ancylostomatidae</taxon>
        <taxon>Ancylostomatinae</taxon>
        <taxon>Ancylostoma</taxon>
    </lineage>
</organism>
<keyword evidence="2" id="KW-1185">Reference proteome</keyword>
<dbReference type="Proteomes" id="UP000024635">
    <property type="component" value="Unassembled WGS sequence"/>
</dbReference>
<comment type="caution">
    <text evidence="1">The sequence shown here is derived from an EMBL/GenBank/DDBJ whole genome shotgun (WGS) entry which is preliminary data.</text>
</comment>
<evidence type="ECO:0000313" key="1">
    <source>
        <dbReference type="EMBL" id="EYC16261.1"/>
    </source>
</evidence>